<evidence type="ECO:0000313" key="2">
    <source>
        <dbReference type="EMBL" id="MEU3557913.1"/>
    </source>
</evidence>
<organism evidence="2 3">
    <name type="scientific">Streptomyces fragilis</name>
    <dbReference type="NCBI Taxonomy" id="67301"/>
    <lineage>
        <taxon>Bacteria</taxon>
        <taxon>Bacillati</taxon>
        <taxon>Actinomycetota</taxon>
        <taxon>Actinomycetes</taxon>
        <taxon>Kitasatosporales</taxon>
        <taxon>Streptomycetaceae</taxon>
        <taxon>Streptomyces</taxon>
    </lineage>
</organism>
<accession>A0ABV2YQA7</accession>
<name>A0ABV2YQA7_9ACTN</name>
<protein>
    <submittedName>
        <fullName evidence="2">Uncharacterized protein</fullName>
    </submittedName>
</protein>
<evidence type="ECO:0000256" key="1">
    <source>
        <dbReference type="SAM" id="MobiDB-lite"/>
    </source>
</evidence>
<sequence length="65" mass="7176">MNHHHSDRDRHDDPPRTALAEAFREAEEAAARADGRDTQGQERSGEAGDATSPNPRAQEQARRDG</sequence>
<proteinExistence type="predicted"/>
<dbReference type="RefSeq" id="WP_108955626.1">
    <property type="nucleotide sequence ID" value="NZ_BEVZ01000006.1"/>
</dbReference>
<keyword evidence="3" id="KW-1185">Reference proteome</keyword>
<feature type="compositionally biased region" description="Basic and acidic residues" evidence="1">
    <location>
        <begin position="1"/>
        <end position="15"/>
    </location>
</feature>
<feature type="compositionally biased region" description="Basic and acidic residues" evidence="1">
    <location>
        <begin position="22"/>
        <end position="46"/>
    </location>
</feature>
<evidence type="ECO:0000313" key="3">
    <source>
        <dbReference type="Proteomes" id="UP001550850"/>
    </source>
</evidence>
<comment type="caution">
    <text evidence="2">The sequence shown here is derived from an EMBL/GenBank/DDBJ whole genome shotgun (WGS) entry which is preliminary data.</text>
</comment>
<gene>
    <name evidence="2" type="ORF">AB0E65_27440</name>
</gene>
<reference evidence="2 3" key="1">
    <citation type="submission" date="2024-06" db="EMBL/GenBank/DDBJ databases">
        <title>The Natural Products Discovery Center: Release of the First 8490 Sequenced Strains for Exploring Actinobacteria Biosynthetic Diversity.</title>
        <authorList>
            <person name="Kalkreuter E."/>
            <person name="Kautsar S.A."/>
            <person name="Yang D."/>
            <person name="Bader C.D."/>
            <person name="Teijaro C.N."/>
            <person name="Fluegel L."/>
            <person name="Davis C.M."/>
            <person name="Simpson J.R."/>
            <person name="Lauterbach L."/>
            <person name="Steele A.D."/>
            <person name="Gui C."/>
            <person name="Meng S."/>
            <person name="Li G."/>
            <person name="Viehrig K."/>
            <person name="Ye F."/>
            <person name="Su P."/>
            <person name="Kiefer A.F."/>
            <person name="Nichols A."/>
            <person name="Cepeda A.J."/>
            <person name="Yan W."/>
            <person name="Fan B."/>
            <person name="Jiang Y."/>
            <person name="Adhikari A."/>
            <person name="Zheng C.-J."/>
            <person name="Schuster L."/>
            <person name="Cowan T.M."/>
            <person name="Smanski M.J."/>
            <person name="Chevrette M.G."/>
            <person name="De Carvalho L.P.S."/>
            <person name="Shen B."/>
        </authorList>
    </citation>
    <scope>NUCLEOTIDE SEQUENCE [LARGE SCALE GENOMIC DNA]</scope>
    <source>
        <strain evidence="2 3">NPDC038104</strain>
    </source>
</reference>
<feature type="region of interest" description="Disordered" evidence="1">
    <location>
        <begin position="1"/>
        <end position="65"/>
    </location>
</feature>
<dbReference type="EMBL" id="JBEZUR010000074">
    <property type="protein sequence ID" value="MEU3557913.1"/>
    <property type="molecule type" value="Genomic_DNA"/>
</dbReference>
<dbReference type="Proteomes" id="UP001550850">
    <property type="component" value="Unassembled WGS sequence"/>
</dbReference>